<proteinExistence type="inferred from homology"/>
<dbReference type="Gene3D" id="3.40.50.720">
    <property type="entry name" value="NAD(P)-binding Rossmann-like Domain"/>
    <property type="match status" value="1"/>
</dbReference>
<dbReference type="EMBL" id="BMNA01000017">
    <property type="protein sequence ID" value="GGM16912.1"/>
    <property type="molecule type" value="Genomic_DNA"/>
</dbReference>
<evidence type="ECO:0000256" key="2">
    <source>
        <dbReference type="ARBA" id="ARBA00023002"/>
    </source>
</evidence>
<keyword evidence="5" id="KW-1185">Reference proteome</keyword>
<organism evidence="4 5">
    <name type="scientific">Nakamurella endophytica</name>
    <dbReference type="NCBI Taxonomy" id="1748367"/>
    <lineage>
        <taxon>Bacteria</taxon>
        <taxon>Bacillati</taxon>
        <taxon>Actinomycetota</taxon>
        <taxon>Actinomycetes</taxon>
        <taxon>Nakamurellales</taxon>
        <taxon>Nakamurellaceae</taxon>
        <taxon>Nakamurella</taxon>
    </lineage>
</organism>
<dbReference type="Proteomes" id="UP000655208">
    <property type="component" value="Unassembled WGS sequence"/>
</dbReference>
<dbReference type="GO" id="GO:0016491">
    <property type="term" value="F:oxidoreductase activity"/>
    <property type="evidence" value="ECO:0007669"/>
    <property type="project" value="UniProtKB-KW"/>
</dbReference>
<evidence type="ECO:0000313" key="5">
    <source>
        <dbReference type="Proteomes" id="UP000655208"/>
    </source>
</evidence>
<dbReference type="PANTHER" id="PTHR43943">
    <property type="entry name" value="DEHYDROGENASE/REDUCTASE (SDR FAMILY) MEMBER 4"/>
    <property type="match status" value="1"/>
</dbReference>
<dbReference type="InterPro" id="IPR020904">
    <property type="entry name" value="Sc_DH/Rdtase_CS"/>
</dbReference>
<evidence type="ECO:0000259" key="3">
    <source>
        <dbReference type="SMART" id="SM00822"/>
    </source>
</evidence>
<feature type="domain" description="Ketoreductase" evidence="3">
    <location>
        <begin position="23"/>
        <end position="201"/>
    </location>
</feature>
<dbReference type="SMART" id="SM00822">
    <property type="entry name" value="PKS_KR"/>
    <property type="match status" value="1"/>
</dbReference>
<dbReference type="RefSeq" id="WP_188944750.1">
    <property type="nucleotide sequence ID" value="NZ_BMNA01000017.1"/>
</dbReference>
<protein>
    <submittedName>
        <fullName evidence="4">3-oxoacyl-ACP reductase</fullName>
    </submittedName>
</protein>
<name>A0A917WMQ0_9ACTN</name>
<dbReference type="PROSITE" id="PS00061">
    <property type="entry name" value="ADH_SHORT"/>
    <property type="match status" value="1"/>
</dbReference>
<gene>
    <name evidence="4" type="primary">fabG</name>
    <name evidence="4" type="ORF">GCM10011594_41190</name>
</gene>
<dbReference type="AlphaFoldDB" id="A0A917WMQ0"/>
<comment type="caution">
    <text evidence="4">The sequence shown here is derived from an EMBL/GenBank/DDBJ whole genome shotgun (WGS) entry which is preliminary data.</text>
</comment>
<accession>A0A917WMQ0</accession>
<dbReference type="PANTHER" id="PTHR43943:SF2">
    <property type="entry name" value="DEHYDROGENASE_REDUCTASE 4"/>
    <property type="match status" value="1"/>
</dbReference>
<dbReference type="Pfam" id="PF13561">
    <property type="entry name" value="adh_short_C2"/>
    <property type="match status" value="1"/>
</dbReference>
<keyword evidence="2" id="KW-0560">Oxidoreductase</keyword>
<dbReference type="FunFam" id="3.40.50.720:FF:000084">
    <property type="entry name" value="Short-chain dehydrogenase reductase"/>
    <property type="match status" value="1"/>
</dbReference>
<dbReference type="InterPro" id="IPR036291">
    <property type="entry name" value="NAD(P)-bd_dom_sf"/>
</dbReference>
<reference evidence="4" key="2">
    <citation type="submission" date="2020-09" db="EMBL/GenBank/DDBJ databases">
        <authorList>
            <person name="Sun Q."/>
            <person name="Zhou Y."/>
        </authorList>
    </citation>
    <scope>NUCLEOTIDE SEQUENCE</scope>
    <source>
        <strain evidence="4">CGMCC 4.7308</strain>
    </source>
</reference>
<evidence type="ECO:0000313" key="4">
    <source>
        <dbReference type="EMBL" id="GGM16912.1"/>
    </source>
</evidence>
<dbReference type="PRINTS" id="PR00081">
    <property type="entry name" value="GDHRDH"/>
</dbReference>
<reference evidence="4" key="1">
    <citation type="journal article" date="2014" name="Int. J. Syst. Evol. Microbiol.">
        <title>Complete genome sequence of Corynebacterium casei LMG S-19264T (=DSM 44701T), isolated from a smear-ripened cheese.</title>
        <authorList>
            <consortium name="US DOE Joint Genome Institute (JGI-PGF)"/>
            <person name="Walter F."/>
            <person name="Albersmeier A."/>
            <person name="Kalinowski J."/>
            <person name="Ruckert C."/>
        </authorList>
    </citation>
    <scope>NUCLEOTIDE SEQUENCE</scope>
    <source>
        <strain evidence="4">CGMCC 4.7308</strain>
    </source>
</reference>
<dbReference type="InterPro" id="IPR057326">
    <property type="entry name" value="KR_dom"/>
</dbReference>
<dbReference type="PRINTS" id="PR00080">
    <property type="entry name" value="SDRFAMILY"/>
</dbReference>
<sequence>MTPDFPGAGPAAVALTASRFAGRVAVVTGASRGIGLAVAARLVAEGARVVVTGRHRQPLDDAVATLGGPEVALGVAGHADDEKHQRATIAAATERFGPVDVLVANAGINPAHGPLLDLPEGAGRKILDVNVLGTLSWVRAVCRSGLHDRGGAVVLLGSVAGLRPAPGIGMYGVSKAAVAQLAAQLAVELAPAVRVNAVAPAVVRTRFARALYEGREDQVAAAYPLGRLGEPEDVAAAVTFLASPDAAWITGQTLVVDGGLTVTGGPG</sequence>
<dbReference type="InterPro" id="IPR002347">
    <property type="entry name" value="SDR_fam"/>
</dbReference>
<evidence type="ECO:0000256" key="1">
    <source>
        <dbReference type="ARBA" id="ARBA00006484"/>
    </source>
</evidence>
<dbReference type="SUPFAM" id="SSF51735">
    <property type="entry name" value="NAD(P)-binding Rossmann-fold domains"/>
    <property type="match status" value="1"/>
</dbReference>
<comment type="similarity">
    <text evidence="1">Belongs to the short-chain dehydrogenases/reductases (SDR) family.</text>
</comment>
<dbReference type="CDD" id="cd05233">
    <property type="entry name" value="SDR_c"/>
    <property type="match status" value="1"/>
</dbReference>
<dbReference type="NCBIfam" id="NF005559">
    <property type="entry name" value="PRK07231.1"/>
    <property type="match status" value="1"/>
</dbReference>